<dbReference type="PROSITE" id="PS00437">
    <property type="entry name" value="CATALASE_1"/>
    <property type="match status" value="1"/>
</dbReference>
<dbReference type="Pfam" id="PF00199">
    <property type="entry name" value="Catalase"/>
    <property type="match status" value="1"/>
</dbReference>
<dbReference type="InterPro" id="IPR011614">
    <property type="entry name" value="Catalase_core"/>
</dbReference>
<evidence type="ECO:0000259" key="17">
    <source>
        <dbReference type="SMART" id="SM01060"/>
    </source>
</evidence>
<dbReference type="PIRSF" id="PIRSF038927">
    <property type="entry name" value="Catalase_clade2"/>
    <property type="match status" value="1"/>
</dbReference>
<dbReference type="InterPro" id="IPR029062">
    <property type="entry name" value="Class_I_gatase-like"/>
</dbReference>
<dbReference type="InterPro" id="IPR024712">
    <property type="entry name" value="Catalase_clade2"/>
</dbReference>
<dbReference type="PROSITE" id="PS00438">
    <property type="entry name" value="CATALASE_2"/>
    <property type="match status" value="1"/>
</dbReference>
<evidence type="ECO:0000256" key="11">
    <source>
        <dbReference type="PIRSR" id="PIRSR038927-1"/>
    </source>
</evidence>
<dbReference type="Pfam" id="PF06628">
    <property type="entry name" value="Catalase-rel"/>
    <property type="match status" value="1"/>
</dbReference>
<feature type="domain" description="Catalase core" evidence="17">
    <location>
        <begin position="28"/>
        <end position="415"/>
    </location>
</feature>
<accession>A0A9P6YFB3</accession>
<reference evidence="18" key="1">
    <citation type="journal article" date="2020" name="Microb. Genom.">
        <title>Genetic diversity of clinical and environmental Mucorales isolates obtained from an investigation of mucormycosis cases among solid organ transplant recipients.</title>
        <authorList>
            <person name="Nguyen M.H."/>
            <person name="Kaul D."/>
            <person name="Muto C."/>
            <person name="Cheng S.J."/>
            <person name="Richter R.A."/>
            <person name="Bruno V.M."/>
            <person name="Liu G."/>
            <person name="Beyhan S."/>
            <person name="Sundermann A.J."/>
            <person name="Mounaud S."/>
            <person name="Pasculle A.W."/>
            <person name="Nierman W.C."/>
            <person name="Driscoll E."/>
            <person name="Cumbie R."/>
            <person name="Clancy C.J."/>
            <person name="Dupont C.L."/>
        </authorList>
    </citation>
    <scope>NUCLEOTIDE SEQUENCE</scope>
    <source>
        <strain evidence="18">GL16</strain>
    </source>
</reference>
<dbReference type="InterPro" id="IPR043156">
    <property type="entry name" value="Catalase_clade2_helical"/>
</dbReference>
<dbReference type="Gene3D" id="2.40.180.10">
    <property type="entry name" value="Catalase core domain"/>
    <property type="match status" value="1"/>
</dbReference>
<evidence type="ECO:0000313" key="19">
    <source>
        <dbReference type="Proteomes" id="UP000717996"/>
    </source>
</evidence>
<dbReference type="GO" id="GO:0020037">
    <property type="term" value="F:heme binding"/>
    <property type="evidence" value="ECO:0007669"/>
    <property type="project" value="UniProtKB-UniRule"/>
</dbReference>
<name>A0A9P6YFB3_RHIOR</name>
<dbReference type="Gene3D" id="3.40.50.880">
    <property type="match status" value="1"/>
</dbReference>
<dbReference type="GO" id="GO:0046872">
    <property type="term" value="F:metal ion binding"/>
    <property type="evidence" value="ECO:0007669"/>
    <property type="project" value="UniProtKB-KW"/>
</dbReference>
<dbReference type="PANTHER" id="PTHR42821:SF3">
    <property type="entry name" value="CATALASE B"/>
    <property type="match status" value="1"/>
</dbReference>
<dbReference type="GO" id="GO:0004096">
    <property type="term" value="F:catalase activity"/>
    <property type="evidence" value="ECO:0007669"/>
    <property type="project" value="UniProtKB-UniRule"/>
</dbReference>
<feature type="active site" evidence="11">
    <location>
        <position position="74"/>
    </location>
</feature>
<dbReference type="PROSITE" id="PS51402">
    <property type="entry name" value="CATALASE_3"/>
    <property type="match status" value="1"/>
</dbReference>
<evidence type="ECO:0000256" key="9">
    <source>
        <dbReference type="ARBA" id="ARBA00023324"/>
    </source>
</evidence>
<feature type="region of interest" description="Disordered" evidence="16">
    <location>
        <begin position="1"/>
        <end position="34"/>
    </location>
</feature>
<keyword evidence="4 10" id="KW-0575">Peroxidase</keyword>
<evidence type="ECO:0000256" key="16">
    <source>
        <dbReference type="SAM" id="MobiDB-lite"/>
    </source>
</evidence>
<feature type="active site" evidence="11">
    <location>
        <position position="147"/>
    </location>
</feature>
<comment type="catalytic activity">
    <reaction evidence="10 14">
        <text>2 H2O2 = O2 + 2 H2O</text>
        <dbReference type="Rhea" id="RHEA:20309"/>
        <dbReference type="ChEBI" id="CHEBI:15377"/>
        <dbReference type="ChEBI" id="CHEBI:15379"/>
        <dbReference type="ChEBI" id="CHEBI:16240"/>
        <dbReference type="EC" id="1.11.1.6"/>
    </reaction>
</comment>
<feature type="compositionally biased region" description="Polar residues" evidence="16">
    <location>
        <begin position="1"/>
        <end position="32"/>
    </location>
</feature>
<dbReference type="GO" id="GO:0042744">
    <property type="term" value="P:hydrogen peroxide catabolic process"/>
    <property type="evidence" value="ECO:0007669"/>
    <property type="project" value="UniProtKB-UniRule"/>
</dbReference>
<proteinExistence type="inferred from homology"/>
<dbReference type="GO" id="GO:0005829">
    <property type="term" value="C:cytosol"/>
    <property type="evidence" value="ECO:0007669"/>
    <property type="project" value="TreeGrafter"/>
</dbReference>
<dbReference type="Pfam" id="PF18011">
    <property type="entry name" value="Catalase_C"/>
    <property type="match status" value="1"/>
</dbReference>
<dbReference type="EMBL" id="JAANIT010000502">
    <property type="protein sequence ID" value="KAG1547080.1"/>
    <property type="molecule type" value="Genomic_DNA"/>
</dbReference>
<dbReference type="SMART" id="SM01060">
    <property type="entry name" value="Catalase"/>
    <property type="match status" value="1"/>
</dbReference>
<keyword evidence="6 10" id="KW-0479">Metal-binding</keyword>
<keyword evidence="7 10" id="KW-0560">Oxidoreductase</keyword>
<evidence type="ECO:0000256" key="12">
    <source>
        <dbReference type="PIRSR" id="PIRSR038927-2"/>
    </source>
</evidence>
<evidence type="ECO:0000256" key="1">
    <source>
        <dbReference type="ARBA" id="ARBA00001971"/>
    </source>
</evidence>
<dbReference type="InterPro" id="IPR024708">
    <property type="entry name" value="Catalase_AS"/>
</dbReference>
<dbReference type="SUPFAM" id="SSF52317">
    <property type="entry name" value="Class I glutamine amidotransferase-like"/>
    <property type="match status" value="1"/>
</dbReference>
<evidence type="ECO:0000256" key="4">
    <source>
        <dbReference type="ARBA" id="ARBA00022559"/>
    </source>
</evidence>
<comment type="caution">
    <text evidence="18">The sequence shown here is derived from an EMBL/GenBank/DDBJ whole genome shotgun (WGS) entry which is preliminary data.</text>
</comment>
<feature type="cross-link" description="3'-histidyl-3-tyrosine (His-Tyr)" evidence="13">
    <location>
        <begin position="338"/>
        <end position="361"/>
    </location>
</feature>
<evidence type="ECO:0000256" key="6">
    <source>
        <dbReference type="ARBA" id="ARBA00022723"/>
    </source>
</evidence>
<dbReference type="PANTHER" id="PTHR42821">
    <property type="entry name" value="CATALASE"/>
    <property type="match status" value="1"/>
</dbReference>
<dbReference type="EC" id="1.11.1.6" evidence="3 10"/>
<dbReference type="AlphaFoldDB" id="A0A9P6YFB3"/>
<dbReference type="PRINTS" id="PR00067">
    <property type="entry name" value="CATALASE"/>
</dbReference>
<gene>
    <name evidence="18" type="ORF">G6F51_004487</name>
</gene>
<evidence type="ECO:0000313" key="18">
    <source>
        <dbReference type="EMBL" id="KAG1547080.1"/>
    </source>
</evidence>
<dbReference type="InterPro" id="IPR002226">
    <property type="entry name" value="Catalase_haem_BS"/>
</dbReference>
<feature type="binding site" description="axial binding residue" evidence="12">
    <location>
        <position position="361"/>
    </location>
    <ligand>
        <name>heme</name>
        <dbReference type="ChEBI" id="CHEBI:30413"/>
    </ligand>
    <ligandPart>
        <name>Fe</name>
        <dbReference type="ChEBI" id="CHEBI:18248"/>
    </ligandPart>
</feature>
<evidence type="ECO:0000256" key="2">
    <source>
        <dbReference type="ARBA" id="ARBA00005329"/>
    </source>
</evidence>
<keyword evidence="9 10" id="KW-0376">Hydrogen peroxide</keyword>
<evidence type="ECO:0000256" key="15">
    <source>
        <dbReference type="RuleBase" id="RU004142"/>
    </source>
</evidence>
<dbReference type="InterPro" id="IPR041399">
    <property type="entry name" value="Catalase_large_C"/>
</dbReference>
<dbReference type="CDD" id="cd03132">
    <property type="entry name" value="GATase1_catalase"/>
    <property type="match status" value="1"/>
</dbReference>
<evidence type="ECO:0000256" key="8">
    <source>
        <dbReference type="ARBA" id="ARBA00023004"/>
    </source>
</evidence>
<evidence type="ECO:0000256" key="13">
    <source>
        <dbReference type="PIRSR" id="PIRSR038927-4"/>
    </source>
</evidence>
<organism evidence="18 19">
    <name type="scientific">Rhizopus oryzae</name>
    <name type="common">Mucormycosis agent</name>
    <name type="synonym">Rhizopus arrhizus var. delemar</name>
    <dbReference type="NCBI Taxonomy" id="64495"/>
    <lineage>
        <taxon>Eukaryota</taxon>
        <taxon>Fungi</taxon>
        <taxon>Fungi incertae sedis</taxon>
        <taxon>Mucoromycota</taxon>
        <taxon>Mucoromycotina</taxon>
        <taxon>Mucoromycetes</taxon>
        <taxon>Mucorales</taxon>
        <taxon>Mucorineae</taxon>
        <taxon>Rhizopodaceae</taxon>
        <taxon>Rhizopus</taxon>
    </lineage>
</organism>
<comment type="cofactor">
    <cofactor evidence="1 10 12">
        <name>heme</name>
        <dbReference type="ChEBI" id="CHEBI:30413"/>
    </cofactor>
</comment>
<evidence type="ECO:0000256" key="3">
    <source>
        <dbReference type="ARBA" id="ARBA00012314"/>
    </source>
</evidence>
<dbReference type="InterPro" id="IPR018028">
    <property type="entry name" value="Catalase"/>
</dbReference>
<comment type="function">
    <text evidence="10">Occurs in almost all aerobically respiring organisms and serves to protect cells from the toxic effects of hydrogen peroxide.</text>
</comment>
<evidence type="ECO:0000256" key="7">
    <source>
        <dbReference type="ARBA" id="ARBA00023002"/>
    </source>
</evidence>
<dbReference type="OrthoDB" id="6880011at2759"/>
<sequence>MSNPTHSSSQPPITNVNTVVDNQGTQETTQFGTKVDTRDSLTAGERGPIIMEDFAFREKITHFDHERIPERVVHARGFGVHGYFQPYKDWSELTCAKFLCDPNKKTPVFVRFSTVLGNRGSSDTVRDVRGFATRFYTEEGNFDLVGNDVAPFFVQDAIKFVDLIHAAKPEPNKDVPQAATAHNTAYDFFSRQPESIHTVLWALSGRGTPKSLRQVEGFGVHTMRLINEQGKSVFVKFHWKPCQGLNCLEWDEAKKINGNDPDFHRNDMYTAIEKGHYPEYEFGVQIIPEEDEDKFEFDLLDSTKIVPESLVPVTPLGKMVLNRNPDDFFGESEQVTFHVAHIVRGIGITDDPLLQGRLFSYTDTQINRMNSANYHQIPINRPITPVHNNNREGFMNFNVHKGAVSYYPNAMQNNKPEPVSPKDGGYIEPPQRVNGIKQRGKHGKKLEYFAQAQLFYNSLTTHEQQLLINNTRFELGKCTDLNVRQNFVTLLNHVDFNLAVRVANGIGVKAPEKPANENKKQTSVGLSIENYKRPNHIKAKTVAIIVAPGIDVNQASDMYKFLSNEGALVDYVGPTVGDFEGLPIKQTFLTSSSVLYDAVFVPNGEADAFYKMLEPCPAFPYGEPIQFIFDTYRHGKPLAVSGNATGLLKAAHVPVYNSKEDQEKYGICTADDLNQLKADFKKAIIIQRFWARIPLDPDAKESPTAASIVIEN</sequence>
<dbReference type="FunFam" id="2.40.180.10:FF:000003">
    <property type="entry name" value="Catalase"/>
    <property type="match status" value="1"/>
</dbReference>
<protein>
    <recommendedName>
        <fullName evidence="3 10">Catalase</fullName>
        <ecNumber evidence="3 10">1.11.1.6</ecNumber>
    </recommendedName>
</protein>
<dbReference type="InterPro" id="IPR020835">
    <property type="entry name" value="Catalase_sf"/>
</dbReference>
<dbReference type="GO" id="GO:0006979">
    <property type="term" value="P:response to oxidative stress"/>
    <property type="evidence" value="ECO:0007669"/>
    <property type="project" value="InterPro"/>
</dbReference>
<evidence type="ECO:0000256" key="10">
    <source>
        <dbReference type="PIRNR" id="PIRNR038927"/>
    </source>
</evidence>
<comment type="function">
    <text evidence="15">Catalyzes the degradation of hydrogen peroxide (H(2)O(2)) generated by peroxisomal oxidases to water and oxygen, thereby protecting cells from the toxic effects of hydrogen peroxide.</text>
</comment>
<comment type="similarity">
    <text evidence="2 10 14">Belongs to the catalase family.</text>
</comment>
<dbReference type="Gene3D" id="1.20.1370.20">
    <property type="match status" value="1"/>
</dbReference>
<evidence type="ECO:0000256" key="14">
    <source>
        <dbReference type="RuleBase" id="RU000498"/>
    </source>
</evidence>
<dbReference type="SUPFAM" id="SSF56634">
    <property type="entry name" value="Heme-dependent catalase-like"/>
    <property type="match status" value="1"/>
</dbReference>
<dbReference type="Proteomes" id="UP000717996">
    <property type="component" value="Unassembled WGS sequence"/>
</dbReference>
<dbReference type="InterPro" id="IPR010582">
    <property type="entry name" value="Catalase_immune_responsive"/>
</dbReference>
<keyword evidence="8 10" id="KW-0408">Iron</keyword>
<keyword evidence="5 10" id="KW-0349">Heme</keyword>
<evidence type="ECO:0000256" key="5">
    <source>
        <dbReference type="ARBA" id="ARBA00022617"/>
    </source>
</evidence>